<organism evidence="5 6">
    <name type="scientific">Raineyella antarctica</name>
    <dbReference type="NCBI Taxonomy" id="1577474"/>
    <lineage>
        <taxon>Bacteria</taxon>
        <taxon>Bacillati</taxon>
        <taxon>Actinomycetota</taxon>
        <taxon>Actinomycetes</taxon>
        <taxon>Propionibacteriales</taxon>
        <taxon>Propionibacteriaceae</taxon>
        <taxon>Raineyella</taxon>
    </lineage>
</organism>
<reference evidence="5 6" key="1">
    <citation type="submission" date="2016-06" db="EMBL/GenBank/DDBJ databases">
        <authorList>
            <person name="Olsen C.W."/>
            <person name="Carey S."/>
            <person name="Hinshaw L."/>
            <person name="Karasin A.I."/>
        </authorList>
    </citation>
    <scope>NUCLEOTIDE SEQUENCE [LARGE SCALE GENOMIC DNA]</scope>
    <source>
        <strain evidence="5 6">LZ-22</strain>
    </source>
</reference>
<accession>A0A1G6H814</accession>
<dbReference type="EMBL" id="FMYF01000007">
    <property type="protein sequence ID" value="SDB90085.1"/>
    <property type="molecule type" value="Genomic_DNA"/>
</dbReference>
<evidence type="ECO:0000313" key="5">
    <source>
        <dbReference type="EMBL" id="SDB90085.1"/>
    </source>
</evidence>
<dbReference type="GO" id="GO:0006520">
    <property type="term" value="P:amino acid metabolic process"/>
    <property type="evidence" value="ECO:0007669"/>
    <property type="project" value="InterPro"/>
</dbReference>
<evidence type="ECO:0000256" key="2">
    <source>
        <dbReference type="ARBA" id="ARBA00006966"/>
    </source>
</evidence>
<dbReference type="InterPro" id="IPR015421">
    <property type="entry name" value="PyrdxlP-dep_Trfase_major"/>
</dbReference>
<dbReference type="Gene3D" id="3.90.1150.10">
    <property type="entry name" value="Aspartate Aminotransferase, domain 1"/>
    <property type="match status" value="1"/>
</dbReference>
<protein>
    <submittedName>
        <fullName evidence="5">L-threonine aldolase</fullName>
    </submittedName>
</protein>
<evidence type="ECO:0000256" key="1">
    <source>
        <dbReference type="ARBA" id="ARBA00001933"/>
    </source>
</evidence>
<dbReference type="Proteomes" id="UP000199086">
    <property type="component" value="Unassembled WGS sequence"/>
</dbReference>
<comment type="similarity">
    <text evidence="2">Belongs to the threonine aldolase family.</text>
</comment>
<evidence type="ECO:0000259" key="4">
    <source>
        <dbReference type="Pfam" id="PF01212"/>
    </source>
</evidence>
<dbReference type="InterPro" id="IPR001597">
    <property type="entry name" value="ArAA_b-elim_lyase/Thr_aldolase"/>
</dbReference>
<evidence type="ECO:0000313" key="6">
    <source>
        <dbReference type="Proteomes" id="UP000199086"/>
    </source>
</evidence>
<keyword evidence="6" id="KW-1185">Reference proteome</keyword>
<dbReference type="RefSeq" id="WP_092611188.1">
    <property type="nucleotide sequence ID" value="NZ_FMYF01000007.1"/>
</dbReference>
<dbReference type="SUPFAM" id="SSF53383">
    <property type="entry name" value="PLP-dependent transferases"/>
    <property type="match status" value="1"/>
</dbReference>
<dbReference type="PANTHER" id="PTHR48097:SF5">
    <property type="entry name" value="LOW SPECIFICITY L-THREONINE ALDOLASE"/>
    <property type="match status" value="1"/>
</dbReference>
<keyword evidence="3" id="KW-0663">Pyridoxal phosphate</keyword>
<feature type="domain" description="Aromatic amino acid beta-eliminating lyase/threonine aldolase" evidence="4">
    <location>
        <begin position="13"/>
        <end position="299"/>
    </location>
</feature>
<dbReference type="AlphaFoldDB" id="A0A1G6H814"/>
<dbReference type="GO" id="GO:0016829">
    <property type="term" value="F:lyase activity"/>
    <property type="evidence" value="ECO:0007669"/>
    <property type="project" value="InterPro"/>
</dbReference>
<dbReference type="Gene3D" id="3.40.640.10">
    <property type="entry name" value="Type I PLP-dependent aspartate aminotransferase-like (Major domain)"/>
    <property type="match status" value="1"/>
</dbReference>
<dbReference type="PANTHER" id="PTHR48097">
    <property type="entry name" value="L-THREONINE ALDOLASE-RELATED"/>
    <property type="match status" value="1"/>
</dbReference>
<dbReference type="InterPro" id="IPR015424">
    <property type="entry name" value="PyrdxlP-dep_Trfase"/>
</dbReference>
<dbReference type="InterPro" id="IPR015422">
    <property type="entry name" value="PyrdxlP-dep_Trfase_small"/>
</dbReference>
<proteinExistence type="inferred from homology"/>
<name>A0A1G6H814_9ACTN</name>
<gene>
    <name evidence="5" type="ORF">GA0111570_10769</name>
</gene>
<dbReference type="OrthoDB" id="9774495at2"/>
<evidence type="ECO:0000256" key="3">
    <source>
        <dbReference type="ARBA" id="ARBA00022898"/>
    </source>
</evidence>
<dbReference type="STRING" id="1577474.GA0111570_10769"/>
<comment type="cofactor">
    <cofactor evidence="1">
        <name>pyridoxal 5'-phosphate</name>
        <dbReference type="ChEBI" id="CHEBI:597326"/>
    </cofactor>
</comment>
<sequence length="349" mass="36727">MSAALHDPTHHGFASDNISGVHPEVLEAIAVANGGHLISYGADPYTARLQEVVRGHFGDRATAYPVFNGTGANVASLAMLTERWDAVVCAETAHINVDECGAPEKLAGVKLLPVPAPDGKLTPELVARYAWGFGEEHHAQPAVVSVAQSTEVGTAYSPDELRALAEAAHDKGMSLHVDGSRLGNAAAALGCGLGDLTTAVGVDVLSLGGTKNGLLGAEAVVVLNPDAVRGPLYVRKLLGQLPSKMRFTSAQLIALYEGDLWHRSASHANAMAARLAAGVRDLPGVRLTQDVAVNAVFAVVPPDVADRLRERYFFYDWNASTGEVRWMCSFDTTADDVDEFVSAITAALA</sequence>
<dbReference type="Pfam" id="PF01212">
    <property type="entry name" value="Beta_elim_lyase"/>
    <property type="match status" value="1"/>
</dbReference>